<dbReference type="GO" id="GO:0005829">
    <property type="term" value="C:cytosol"/>
    <property type="evidence" value="ECO:0007669"/>
    <property type="project" value="TreeGrafter"/>
</dbReference>
<comment type="caution">
    <text evidence="1">The sequence shown here is derived from an EMBL/GenBank/DDBJ whole genome shotgun (WGS) entry which is preliminary data.</text>
</comment>
<dbReference type="EMBL" id="LUTY01002778">
    <property type="protein sequence ID" value="OAD19502.1"/>
    <property type="molecule type" value="Genomic_DNA"/>
</dbReference>
<name>A0A176RUR4_9GAMM</name>
<organism evidence="1 2">
    <name type="scientific">Candidatus Thiomargarita nelsonii</name>
    <dbReference type="NCBI Taxonomy" id="1003181"/>
    <lineage>
        <taxon>Bacteria</taxon>
        <taxon>Pseudomonadati</taxon>
        <taxon>Pseudomonadota</taxon>
        <taxon>Gammaproteobacteria</taxon>
        <taxon>Thiotrichales</taxon>
        <taxon>Thiotrichaceae</taxon>
        <taxon>Thiomargarita</taxon>
    </lineage>
</organism>
<dbReference type="AlphaFoldDB" id="A0A176RUR4"/>
<dbReference type="InterPro" id="IPR039255">
    <property type="entry name" value="YceD_bac"/>
</dbReference>
<dbReference type="PANTHER" id="PTHR38099:SF1">
    <property type="entry name" value="LARGE RIBOSOMAL RNA SUBUNIT ACCUMULATION PROTEIN YCED"/>
    <property type="match status" value="1"/>
</dbReference>
<sequence>DLPLGYESLTLTKIPVSLTTLIEDELILALPIVVKHTVCPSNEFQMRESENNNNVQNNPFHVLSSLKISK</sequence>
<feature type="non-terminal residue" evidence="1">
    <location>
        <position position="1"/>
    </location>
</feature>
<protein>
    <submittedName>
        <fullName evidence="1">Protein containing DUF177</fullName>
    </submittedName>
</protein>
<evidence type="ECO:0000313" key="1">
    <source>
        <dbReference type="EMBL" id="OAD19502.1"/>
    </source>
</evidence>
<reference evidence="1 2" key="1">
    <citation type="submission" date="2016-05" db="EMBL/GenBank/DDBJ databases">
        <title>Single-cell genome of chain-forming Candidatus Thiomargarita nelsonii and comparison to other large sulfur-oxidizing bacteria.</title>
        <authorList>
            <person name="Winkel M."/>
            <person name="Salman V."/>
            <person name="Woyke T."/>
            <person name="Schulz-Vogt H."/>
            <person name="Richter M."/>
            <person name="Flood B."/>
            <person name="Bailey J."/>
            <person name="Amann R."/>
            <person name="Mussmann M."/>
        </authorList>
    </citation>
    <scope>NUCLEOTIDE SEQUENCE [LARGE SCALE GENOMIC DNA]</scope>
    <source>
        <strain evidence="1 2">THI036</strain>
    </source>
</reference>
<gene>
    <name evidence="1" type="ORF">THIOM_004857</name>
</gene>
<accession>A0A176RUR4</accession>
<dbReference type="Proteomes" id="UP000076962">
    <property type="component" value="Unassembled WGS sequence"/>
</dbReference>
<dbReference type="PANTHER" id="PTHR38099">
    <property type="entry name" value="LARGE RIBOSOMAL RNA SUBUNIT ACCUMULATION PROTEIN YCED"/>
    <property type="match status" value="1"/>
</dbReference>
<keyword evidence="2" id="KW-1185">Reference proteome</keyword>
<proteinExistence type="predicted"/>
<evidence type="ECO:0000313" key="2">
    <source>
        <dbReference type="Proteomes" id="UP000076962"/>
    </source>
</evidence>